<keyword evidence="1" id="KW-1133">Transmembrane helix</keyword>
<dbReference type="Proteomes" id="UP000594468">
    <property type="component" value="Chromosome"/>
</dbReference>
<dbReference type="NCBIfam" id="TIGR02098">
    <property type="entry name" value="MJ0042_CXXC"/>
    <property type="match status" value="1"/>
</dbReference>
<gene>
    <name evidence="2" type="ORF">G4Y79_02450</name>
</gene>
<feature type="transmembrane region" description="Helical" evidence="1">
    <location>
        <begin position="106"/>
        <end position="128"/>
    </location>
</feature>
<proteinExistence type="predicted"/>
<evidence type="ECO:0000313" key="3">
    <source>
        <dbReference type="Proteomes" id="UP000594468"/>
    </source>
</evidence>
<reference evidence="2 3" key="1">
    <citation type="submission" date="2020-02" db="EMBL/GenBank/DDBJ databases">
        <authorList>
            <person name="Zheng R.K."/>
            <person name="Sun C.M."/>
        </authorList>
    </citation>
    <scope>NUCLEOTIDE SEQUENCE [LARGE SCALE GENOMIC DNA]</scope>
    <source>
        <strain evidence="3">rifampicinis</strain>
    </source>
</reference>
<dbReference type="InterPro" id="IPR011723">
    <property type="entry name" value="Znf/thioredoxin_put"/>
</dbReference>
<sequence length="257" mass="29076">MQVVCPECGEQVPAENINIQQMVAVCPTCNAVFKFDLSQIKADHRKVKRPHQLTIHNEGDYLHMAFFTNFRLDKSESFIRSIALSIAFAFSTFATGMTAMEDNLSMAIPALFAVLTLSMVYAVALIVYNKTHIEMDDDVIRVSRRPLPDLSQAHEVSLFGVVAIRCAETKISKKNDYDTPRYRVWAEMADGSKKTIITDLTEDYAYYVARLLDEQLNDGLTSVDLSRLADEQNANQYVEHVEQKSANRQDMSVLLHT</sequence>
<feature type="transmembrane region" description="Helical" evidence="1">
    <location>
        <begin position="78"/>
        <end position="100"/>
    </location>
</feature>
<dbReference type="EMBL" id="CP062983">
    <property type="protein sequence ID" value="QPC83257.1"/>
    <property type="molecule type" value="Genomic_DNA"/>
</dbReference>
<keyword evidence="1" id="KW-0812">Transmembrane</keyword>
<keyword evidence="1" id="KW-0472">Membrane</keyword>
<dbReference type="KEGG" id="pmet:G4Y79_02450"/>
<protein>
    <submittedName>
        <fullName evidence="2">Uncharacterized protein</fullName>
    </submittedName>
</protein>
<name>A0A7S8EA86_9CHLR</name>
<accession>A0A7S8EA86</accession>
<dbReference type="AlphaFoldDB" id="A0A7S8EA86"/>
<keyword evidence="3" id="KW-1185">Reference proteome</keyword>
<organism evidence="2 3">
    <name type="scientific">Phototrophicus methaneseepsis</name>
    <dbReference type="NCBI Taxonomy" id="2710758"/>
    <lineage>
        <taxon>Bacteria</taxon>
        <taxon>Bacillati</taxon>
        <taxon>Chloroflexota</taxon>
        <taxon>Candidatus Thermofontia</taxon>
        <taxon>Phototrophicales</taxon>
        <taxon>Phototrophicaceae</taxon>
        <taxon>Phototrophicus</taxon>
    </lineage>
</organism>
<dbReference type="RefSeq" id="WP_195171324.1">
    <property type="nucleotide sequence ID" value="NZ_CP062983.1"/>
</dbReference>
<evidence type="ECO:0000256" key="1">
    <source>
        <dbReference type="SAM" id="Phobius"/>
    </source>
</evidence>
<evidence type="ECO:0000313" key="2">
    <source>
        <dbReference type="EMBL" id="QPC83257.1"/>
    </source>
</evidence>